<keyword evidence="2" id="KW-1185">Reference proteome</keyword>
<dbReference type="Gene3D" id="1.10.287.1890">
    <property type="match status" value="1"/>
</dbReference>
<dbReference type="PIRSF" id="PIRSF018637">
    <property type="entry name" value="TrmK"/>
    <property type="match status" value="1"/>
</dbReference>
<protein>
    <submittedName>
        <fullName evidence="1">SAM-dependent methyltransferase</fullName>
    </submittedName>
</protein>
<name>A0A1Q2KXQ6_9BACL</name>
<dbReference type="Proteomes" id="UP000188184">
    <property type="component" value="Chromosome"/>
</dbReference>
<dbReference type="RefSeq" id="WP_077588863.1">
    <property type="nucleotide sequence ID" value="NZ_CP019640.1"/>
</dbReference>
<dbReference type="InterPro" id="IPR006901">
    <property type="entry name" value="TrmK"/>
</dbReference>
<dbReference type="EMBL" id="CP019640">
    <property type="protein sequence ID" value="AQQ52980.1"/>
    <property type="molecule type" value="Genomic_DNA"/>
</dbReference>
<organism evidence="1 2">
    <name type="scientific">Planococcus lenghuensis</name>
    <dbReference type="NCBI Taxonomy" id="2213202"/>
    <lineage>
        <taxon>Bacteria</taxon>
        <taxon>Bacillati</taxon>
        <taxon>Bacillota</taxon>
        <taxon>Bacilli</taxon>
        <taxon>Bacillales</taxon>
        <taxon>Caryophanaceae</taxon>
        <taxon>Planococcus</taxon>
    </lineage>
</organism>
<dbReference type="OrthoDB" id="5881184at2"/>
<dbReference type="Gene3D" id="3.40.50.150">
    <property type="entry name" value="Vaccinia Virus protein VP39"/>
    <property type="match status" value="1"/>
</dbReference>
<accession>A0A1Q2KXQ6</accession>
<proteinExistence type="predicted"/>
<gene>
    <name evidence="1" type="ORF">B0X71_07680</name>
</gene>
<keyword evidence="1" id="KW-0808">Transferase</keyword>
<reference evidence="1 2" key="1">
    <citation type="submission" date="2017-02" db="EMBL/GenBank/DDBJ databases">
        <title>The complete genomic sequence of a novel cold adapted crude oil-degrading bacterium Planococcus qaidamina Y42.</title>
        <authorList>
            <person name="Yang R."/>
        </authorList>
    </citation>
    <scope>NUCLEOTIDE SEQUENCE [LARGE SCALE GENOMIC DNA]</scope>
    <source>
        <strain evidence="1 2">Y42</strain>
    </source>
</reference>
<dbReference type="PANTHER" id="PTHR38451:SF1">
    <property type="entry name" value="TRNA (ADENINE(22)-N(1))-METHYLTRANSFERASE"/>
    <property type="match status" value="1"/>
</dbReference>
<dbReference type="KEGG" id="pmar:B0X71_07680"/>
<dbReference type="PANTHER" id="PTHR38451">
    <property type="entry name" value="TRNA (ADENINE(22)-N(1))-METHYLTRANSFERASE"/>
    <property type="match status" value="1"/>
</dbReference>
<sequence length="240" mass="27041">MNAQQLSERLARVASFVPEGARVADIGSDHAYLPCYLVANGKARAAVAGEVVKGPYESAWHQVREEGLEDRITVRLADGLRAIEPEDQIDTVTIAGMGGSLIRSILENGKEALTGVKTLVLQSNIHARTLREWAEQHNWRIADEAILEENRKIYEVLVLQPSQTPVSFTAEEKLLGPVLMKERSDVFRRKWTGEIMQWRRVLHSMKEAEATPELQARRMQLEENISMAEGVMRGEDTERI</sequence>
<evidence type="ECO:0000313" key="2">
    <source>
        <dbReference type="Proteomes" id="UP000188184"/>
    </source>
</evidence>
<dbReference type="Pfam" id="PF04816">
    <property type="entry name" value="TrmK"/>
    <property type="match status" value="1"/>
</dbReference>
<dbReference type="GO" id="GO:0032259">
    <property type="term" value="P:methylation"/>
    <property type="evidence" value="ECO:0007669"/>
    <property type="project" value="UniProtKB-KW"/>
</dbReference>
<keyword evidence="1" id="KW-0489">Methyltransferase</keyword>
<dbReference type="AlphaFoldDB" id="A0A1Q2KXQ6"/>
<dbReference type="InterPro" id="IPR029063">
    <property type="entry name" value="SAM-dependent_MTases_sf"/>
</dbReference>
<dbReference type="GO" id="GO:0160105">
    <property type="term" value="F:tRNA (adenine(22)-N1)-methyltransferase activity"/>
    <property type="evidence" value="ECO:0007669"/>
    <property type="project" value="InterPro"/>
</dbReference>
<evidence type="ECO:0000313" key="1">
    <source>
        <dbReference type="EMBL" id="AQQ52980.1"/>
    </source>
</evidence>
<dbReference type="SUPFAM" id="SSF53335">
    <property type="entry name" value="S-adenosyl-L-methionine-dependent methyltransferases"/>
    <property type="match status" value="1"/>
</dbReference>